<feature type="transmembrane region" description="Helical" evidence="8">
    <location>
        <begin position="792"/>
        <end position="815"/>
    </location>
</feature>
<gene>
    <name evidence="11" type="ORF">MACH08_04120</name>
</gene>
<evidence type="ECO:0000313" key="11">
    <source>
        <dbReference type="EMBL" id="GLO64628.1"/>
    </source>
</evidence>
<evidence type="ECO:0000256" key="5">
    <source>
        <dbReference type="ARBA" id="ARBA00023136"/>
    </source>
</evidence>
<evidence type="ECO:0000256" key="8">
    <source>
        <dbReference type="SAM" id="Phobius"/>
    </source>
</evidence>
<sequence>MNIVNKVTIRHLKENKRRTLVTIIGVIISVAMITAVATLGLSFLDLNQRQTIENTGEWHYSYNDLNEEQYQAVKDHDKTESIALMNELGFAPLEGEGSKPYVYVHQLNKAGMDQFQVKLQDGRLPKKPNEVVLSEVLLQSGYDKEIGDTIHLEVGKRYSLSEEMAGEGPLNQNTSASVAEGELEEELRNTEEYTFTVVGTIEEPLWDYSWAPGYSMLSYIDEDILATEENVTVFVKSNDISTSLFDAIPVFAKNQNIDQNQIEFNYNLLEAYVVSPNEGAMTTVFGLIAIIIVIIMIGSVALIYNAFAISVSERSRYLGMLSSIGATKRQKRNSVFFEGIIISLISIPLGVGAGLLGIGITLYFVNRILSEAQFDVDLQLIASFGSIGIAVVISFITIMISAYIPAIRASKVTAIDAIRQSKDIKLTKKKVKANPLVRKIFGYEAEIALKNLKRNKKRYNVTVLSLIVSIVLFLSVGYFSNTMTKSFELQSNQLNYDIAASSSTGYGGVEELKQVMDNIQGLQEVNNTIMYQKMNMSGIVKEEMAGEPITSLENASDYISDQGVQYFMQFIALDDKALQDYAEENGISYSDIDEGEGILINHVSYPDDNQGKYVETEVLDAEVGDSVIAAQENYDEETGEVSFERVSQIDIAGLADHFPMGNFYPSPDTLFFVVSEKTLANIDEQTDYQPDGMTLYIQTEDPVSTQEHIEELEVASELNIANQYFYEQQDRQMTLILSIFVYGFITLITLISVANIFNTISTSVALRRREFATMKSIGMTPKAFRKMIQFESVFYGLKSLLYGLPISIGVMYLIYNQTQNTFSYSFSIPWINIAIAILAVFVIVSVAMLYSISKIKDDNIIETLRQENI</sequence>
<evidence type="ECO:0000256" key="7">
    <source>
        <dbReference type="SAM" id="MobiDB-lite"/>
    </source>
</evidence>
<protein>
    <submittedName>
        <fullName evidence="11">ABC transporter permease</fullName>
    </submittedName>
</protein>
<evidence type="ECO:0000313" key="12">
    <source>
        <dbReference type="Proteomes" id="UP001275436"/>
    </source>
</evidence>
<evidence type="ECO:0000256" key="6">
    <source>
        <dbReference type="ARBA" id="ARBA00038076"/>
    </source>
</evidence>
<dbReference type="InterPro" id="IPR025857">
    <property type="entry name" value="MacB_PCD"/>
</dbReference>
<dbReference type="InterPro" id="IPR050250">
    <property type="entry name" value="Macrolide_Exporter_MacB"/>
</dbReference>
<evidence type="ECO:0000256" key="2">
    <source>
        <dbReference type="ARBA" id="ARBA00022475"/>
    </source>
</evidence>
<evidence type="ECO:0000259" key="10">
    <source>
        <dbReference type="Pfam" id="PF12704"/>
    </source>
</evidence>
<feature type="region of interest" description="Disordered" evidence="7">
    <location>
        <begin position="163"/>
        <end position="185"/>
    </location>
</feature>
<dbReference type="InterPro" id="IPR003838">
    <property type="entry name" value="ABC3_permease_C"/>
</dbReference>
<feature type="domain" description="MacB-like periplasmic core" evidence="10">
    <location>
        <begin position="19"/>
        <end position="215"/>
    </location>
</feature>
<comment type="subcellular location">
    <subcellularLocation>
        <location evidence="1">Cell membrane</location>
        <topology evidence="1">Multi-pass membrane protein</topology>
    </subcellularLocation>
</comment>
<feature type="transmembrane region" description="Helical" evidence="8">
    <location>
        <begin position="284"/>
        <end position="307"/>
    </location>
</feature>
<proteinExistence type="inferred from homology"/>
<feature type="transmembrane region" description="Helical" evidence="8">
    <location>
        <begin position="380"/>
        <end position="404"/>
    </location>
</feature>
<feature type="transmembrane region" description="Helical" evidence="8">
    <location>
        <begin position="827"/>
        <end position="850"/>
    </location>
</feature>
<dbReference type="PANTHER" id="PTHR30572:SF4">
    <property type="entry name" value="ABC TRANSPORTER PERMEASE YTRF"/>
    <property type="match status" value="1"/>
</dbReference>
<keyword evidence="12" id="KW-1185">Reference proteome</keyword>
<organism evidence="11 12">
    <name type="scientific">Oceanobacillus kimchii</name>
    <dbReference type="NCBI Taxonomy" id="746691"/>
    <lineage>
        <taxon>Bacteria</taxon>
        <taxon>Bacillati</taxon>
        <taxon>Bacillota</taxon>
        <taxon>Bacilli</taxon>
        <taxon>Bacillales</taxon>
        <taxon>Bacillaceae</taxon>
        <taxon>Oceanobacillus</taxon>
    </lineage>
</organism>
<comment type="caution">
    <text evidence="11">The sequence shown here is derived from an EMBL/GenBank/DDBJ whole genome shotgun (WGS) entry which is preliminary data.</text>
</comment>
<dbReference type="PANTHER" id="PTHR30572">
    <property type="entry name" value="MEMBRANE COMPONENT OF TRANSPORTER-RELATED"/>
    <property type="match status" value="1"/>
</dbReference>
<reference evidence="11 12" key="1">
    <citation type="submission" date="2023-02" db="EMBL/GenBank/DDBJ databases">
        <title>Oceanobacillus kimchii IFOP_LL358 isolated form Alexandrium catenella lab strain.</title>
        <authorList>
            <person name="Gajardo G."/>
            <person name="Ueki S."/>
            <person name="Maruyama F."/>
        </authorList>
    </citation>
    <scope>NUCLEOTIDE SEQUENCE [LARGE SCALE GENOMIC DNA]</scope>
    <source>
        <strain evidence="11 12">IFOP_LL358</strain>
    </source>
</reference>
<keyword evidence="4 8" id="KW-1133">Transmembrane helix</keyword>
<comment type="similarity">
    <text evidence="6">Belongs to the ABC-4 integral membrane protein family.</text>
</comment>
<keyword evidence="5 8" id="KW-0472">Membrane</keyword>
<evidence type="ECO:0000256" key="3">
    <source>
        <dbReference type="ARBA" id="ARBA00022692"/>
    </source>
</evidence>
<dbReference type="EMBL" id="BSKO01000001">
    <property type="protein sequence ID" value="GLO64628.1"/>
    <property type="molecule type" value="Genomic_DNA"/>
</dbReference>
<dbReference type="Proteomes" id="UP001275436">
    <property type="component" value="Unassembled WGS sequence"/>
</dbReference>
<dbReference type="RefSeq" id="WP_069686156.1">
    <property type="nucleotide sequence ID" value="NZ_BSKO01000001.1"/>
</dbReference>
<feature type="transmembrane region" description="Helical" evidence="8">
    <location>
        <begin position="20"/>
        <end position="44"/>
    </location>
</feature>
<feature type="domain" description="ABC3 transporter permease C-terminal" evidence="9">
    <location>
        <begin position="744"/>
        <end position="857"/>
    </location>
</feature>
<evidence type="ECO:0000256" key="1">
    <source>
        <dbReference type="ARBA" id="ARBA00004651"/>
    </source>
</evidence>
<feature type="transmembrane region" description="Helical" evidence="8">
    <location>
        <begin position="459"/>
        <end position="479"/>
    </location>
</feature>
<keyword evidence="3 8" id="KW-0812">Transmembrane</keyword>
<evidence type="ECO:0000256" key="4">
    <source>
        <dbReference type="ARBA" id="ARBA00022989"/>
    </source>
</evidence>
<name>A0ABQ5TD83_9BACI</name>
<dbReference type="Pfam" id="PF02687">
    <property type="entry name" value="FtsX"/>
    <property type="match status" value="2"/>
</dbReference>
<feature type="transmembrane region" description="Helical" evidence="8">
    <location>
        <begin position="335"/>
        <end position="360"/>
    </location>
</feature>
<dbReference type="Pfam" id="PF12704">
    <property type="entry name" value="MacB_PCD"/>
    <property type="match status" value="1"/>
</dbReference>
<accession>A0ABQ5TD83</accession>
<evidence type="ECO:0000259" key="9">
    <source>
        <dbReference type="Pfam" id="PF02687"/>
    </source>
</evidence>
<feature type="transmembrane region" description="Helical" evidence="8">
    <location>
        <begin position="735"/>
        <end position="760"/>
    </location>
</feature>
<keyword evidence="2" id="KW-1003">Cell membrane</keyword>
<feature type="domain" description="ABC3 transporter permease C-terminal" evidence="9">
    <location>
        <begin position="290"/>
        <end position="412"/>
    </location>
</feature>